<evidence type="ECO:0000313" key="2">
    <source>
        <dbReference type="Proteomes" id="UP000225706"/>
    </source>
</evidence>
<evidence type="ECO:0000313" key="1">
    <source>
        <dbReference type="EMBL" id="PFX18173.1"/>
    </source>
</evidence>
<dbReference type="AlphaFoldDB" id="A0A2B4RMY2"/>
<keyword evidence="2" id="KW-1185">Reference proteome</keyword>
<proteinExistence type="predicted"/>
<sequence length="428" mass="48846">MPCGNSKHYRNIKEYLPLRSCRRGITSHLQRLKTSQTNIKGEWQLILLRAGLFDEDGETLTICPLYRDSFGTIWNSSRPVTKCHHPLHVRVGAKSERGISLDISKEIQVYRGVLVPIGSGICIRVDPVVRQLNIPWKKAAPSTKRYYRQKGKEIVEVALHCLTPGQAIELLSELMNYMEKRERRKSADTGVSEISRLIKLPNFVQDVAYVTKTLKLLNGEKMEIPNVVRTVIASRIVDLYQQYCQETGFFSLGGVNLLKYFTNKSSAWVQDVKDHLKAGKAGKSYLKTNFQIHLTEESQRADHCRIFALSDPEDHHCEYEHMKSCQSCDNIQNVLDEIELVLSSGDLHFSRTLASTFLTPERIPCMALCTNIRPSYIPSKKNLEGLSQKECMEYPTAEPGWALKKNKKTGRFSEYVKEYLLKQAVFDG</sequence>
<dbReference type="STRING" id="50429.A0A2B4RMY2"/>
<protein>
    <submittedName>
        <fullName evidence="1">Uncharacterized protein</fullName>
    </submittedName>
</protein>
<organism evidence="1 2">
    <name type="scientific">Stylophora pistillata</name>
    <name type="common">Smooth cauliflower coral</name>
    <dbReference type="NCBI Taxonomy" id="50429"/>
    <lineage>
        <taxon>Eukaryota</taxon>
        <taxon>Metazoa</taxon>
        <taxon>Cnidaria</taxon>
        <taxon>Anthozoa</taxon>
        <taxon>Hexacorallia</taxon>
        <taxon>Scleractinia</taxon>
        <taxon>Astrocoeniina</taxon>
        <taxon>Pocilloporidae</taxon>
        <taxon>Stylophora</taxon>
    </lineage>
</organism>
<dbReference type="EMBL" id="LSMT01000426">
    <property type="protein sequence ID" value="PFX18173.1"/>
    <property type="molecule type" value="Genomic_DNA"/>
</dbReference>
<reference evidence="2" key="1">
    <citation type="journal article" date="2017" name="bioRxiv">
        <title>Comparative analysis of the genomes of Stylophora pistillata and Acropora digitifera provides evidence for extensive differences between species of corals.</title>
        <authorList>
            <person name="Voolstra C.R."/>
            <person name="Li Y."/>
            <person name="Liew Y.J."/>
            <person name="Baumgarten S."/>
            <person name="Zoccola D."/>
            <person name="Flot J.-F."/>
            <person name="Tambutte S."/>
            <person name="Allemand D."/>
            <person name="Aranda M."/>
        </authorList>
    </citation>
    <scope>NUCLEOTIDE SEQUENCE [LARGE SCALE GENOMIC DNA]</scope>
</reference>
<gene>
    <name evidence="1" type="ORF">AWC38_SpisGene17466</name>
</gene>
<accession>A0A2B4RMY2</accession>
<comment type="caution">
    <text evidence="1">The sequence shown here is derived from an EMBL/GenBank/DDBJ whole genome shotgun (WGS) entry which is preliminary data.</text>
</comment>
<name>A0A2B4RMY2_STYPI</name>
<dbReference type="Proteomes" id="UP000225706">
    <property type="component" value="Unassembled WGS sequence"/>
</dbReference>